<dbReference type="EMBL" id="WMIA01000003">
    <property type="protein sequence ID" value="MTF38088.1"/>
    <property type="molecule type" value="Genomic_DNA"/>
</dbReference>
<protein>
    <submittedName>
        <fullName evidence="1">DUF3531 family protein</fullName>
    </submittedName>
</protein>
<comment type="caution">
    <text evidence="1">The sequence shown here is derived from an EMBL/GenBank/DDBJ whole genome shotgun (WGS) entry which is preliminary data.</text>
</comment>
<organism evidence="1 2">
    <name type="scientific">Cyanobacterium aponinum 0216</name>
    <dbReference type="NCBI Taxonomy" id="2676140"/>
    <lineage>
        <taxon>Bacteria</taxon>
        <taxon>Bacillati</taxon>
        <taxon>Cyanobacteriota</taxon>
        <taxon>Cyanophyceae</taxon>
        <taxon>Oscillatoriophycideae</taxon>
        <taxon>Chroococcales</taxon>
        <taxon>Geminocystaceae</taxon>
        <taxon>Cyanobacterium</taxon>
    </lineage>
</organism>
<dbReference type="Pfam" id="PF12049">
    <property type="entry name" value="DUF3531"/>
    <property type="match status" value="1"/>
</dbReference>
<proteinExistence type="predicted"/>
<accession>A0A844GTG9</accession>
<evidence type="ECO:0000313" key="2">
    <source>
        <dbReference type="Proteomes" id="UP000437131"/>
    </source>
</evidence>
<reference evidence="1 2" key="1">
    <citation type="submission" date="2019-11" db="EMBL/GenBank/DDBJ databases">
        <title>Isolation of a new High Light Tolerant Cyanobacteria.</title>
        <authorList>
            <person name="Dobson Z."/>
            <person name="Vaughn N."/>
            <person name="Vaughn M."/>
            <person name="Fromme P."/>
            <person name="Mazor Y."/>
        </authorList>
    </citation>
    <scope>NUCLEOTIDE SEQUENCE [LARGE SCALE GENOMIC DNA]</scope>
    <source>
        <strain evidence="1 2">0216</strain>
    </source>
</reference>
<dbReference type="RefSeq" id="WP_155082966.1">
    <property type="nucleotide sequence ID" value="NZ_WMIA01000003.1"/>
</dbReference>
<dbReference type="Proteomes" id="UP000437131">
    <property type="component" value="Unassembled WGS sequence"/>
</dbReference>
<dbReference type="InterPro" id="IPR021920">
    <property type="entry name" value="DUF3531"/>
</dbReference>
<dbReference type="AlphaFoldDB" id="A0A844GTG9"/>
<dbReference type="PANTHER" id="PTHR46737">
    <property type="entry name" value="OS02G0827600 PROTEIN"/>
    <property type="match status" value="1"/>
</dbReference>
<evidence type="ECO:0000313" key="1">
    <source>
        <dbReference type="EMBL" id="MTF38088.1"/>
    </source>
</evidence>
<sequence>MEINFREFNPFDLWIWLEFDHVPSEMEKQYVEELFNSWFYIGKLGGFNAENLQIQDTGIDISYLQYDYDFADNAMMSPMHNMGEFEYVGNWGRCWFDLGTSDLIALDVLINSLRELAKEYVDIIQLIIGGENEDWTVEKRNDFDD</sequence>
<gene>
    <name evidence="1" type="ORF">GGC33_04025</name>
</gene>
<name>A0A844GTG9_9CHRO</name>
<dbReference type="PANTHER" id="PTHR46737:SF2">
    <property type="entry name" value="OS02G0827600 PROTEIN"/>
    <property type="match status" value="1"/>
</dbReference>